<dbReference type="AlphaFoldDB" id="A0A3M7Q1U8"/>
<sequence>MGKRDVQKVFNKWCKFWKFDSNPWAHRIVPHSVQRDSINCGVFVCKFLQIILDGSSDLLFDTSLLTEIRSEIKETIVTHNLD</sequence>
<keyword evidence="2" id="KW-1185">Reference proteome</keyword>
<evidence type="ECO:0000313" key="2">
    <source>
        <dbReference type="Proteomes" id="UP000276133"/>
    </source>
</evidence>
<name>A0A3M7Q1U8_BRAPC</name>
<accession>A0A3M7Q1U8</accession>
<dbReference type="SUPFAM" id="SSF54001">
    <property type="entry name" value="Cysteine proteinases"/>
    <property type="match status" value="1"/>
</dbReference>
<proteinExistence type="predicted"/>
<dbReference type="Gene3D" id="3.40.395.10">
    <property type="entry name" value="Adenoviral Proteinase, Chain A"/>
    <property type="match status" value="1"/>
</dbReference>
<evidence type="ECO:0000313" key="1">
    <source>
        <dbReference type="EMBL" id="RNA05119.1"/>
    </source>
</evidence>
<organism evidence="1 2">
    <name type="scientific">Brachionus plicatilis</name>
    <name type="common">Marine rotifer</name>
    <name type="synonym">Brachionus muelleri</name>
    <dbReference type="NCBI Taxonomy" id="10195"/>
    <lineage>
        <taxon>Eukaryota</taxon>
        <taxon>Metazoa</taxon>
        <taxon>Spiralia</taxon>
        <taxon>Gnathifera</taxon>
        <taxon>Rotifera</taxon>
        <taxon>Eurotatoria</taxon>
        <taxon>Monogononta</taxon>
        <taxon>Pseudotrocha</taxon>
        <taxon>Ploima</taxon>
        <taxon>Brachionidae</taxon>
        <taxon>Brachionus</taxon>
    </lineage>
</organism>
<gene>
    <name evidence="1" type="ORF">BpHYR1_001537</name>
</gene>
<dbReference type="InterPro" id="IPR038765">
    <property type="entry name" value="Papain-like_cys_pep_sf"/>
</dbReference>
<protein>
    <recommendedName>
        <fullName evidence="3">Ubiquitin-like protease family profile domain-containing protein</fullName>
    </recommendedName>
</protein>
<evidence type="ECO:0008006" key="3">
    <source>
        <dbReference type="Google" id="ProtNLM"/>
    </source>
</evidence>
<reference evidence="1 2" key="1">
    <citation type="journal article" date="2018" name="Sci. Rep.">
        <title>Genomic signatures of local adaptation to the degree of environmental predictability in rotifers.</title>
        <authorList>
            <person name="Franch-Gras L."/>
            <person name="Hahn C."/>
            <person name="Garcia-Roger E.M."/>
            <person name="Carmona M.J."/>
            <person name="Serra M."/>
            <person name="Gomez A."/>
        </authorList>
    </citation>
    <scope>NUCLEOTIDE SEQUENCE [LARGE SCALE GENOMIC DNA]</scope>
    <source>
        <strain evidence="1">HYR1</strain>
    </source>
</reference>
<dbReference type="Proteomes" id="UP000276133">
    <property type="component" value="Unassembled WGS sequence"/>
</dbReference>
<comment type="caution">
    <text evidence="1">The sequence shown here is derived from an EMBL/GenBank/DDBJ whole genome shotgun (WGS) entry which is preliminary data.</text>
</comment>
<dbReference type="OrthoDB" id="413122at2759"/>
<dbReference type="EMBL" id="REGN01007848">
    <property type="protein sequence ID" value="RNA05119.1"/>
    <property type="molecule type" value="Genomic_DNA"/>
</dbReference>